<accession>A0AAD5QFI2</accession>
<organism evidence="1 2">
    <name type="scientific">Parelaphostrongylus tenuis</name>
    <name type="common">Meningeal worm</name>
    <dbReference type="NCBI Taxonomy" id="148309"/>
    <lineage>
        <taxon>Eukaryota</taxon>
        <taxon>Metazoa</taxon>
        <taxon>Ecdysozoa</taxon>
        <taxon>Nematoda</taxon>
        <taxon>Chromadorea</taxon>
        <taxon>Rhabditida</taxon>
        <taxon>Rhabditina</taxon>
        <taxon>Rhabditomorpha</taxon>
        <taxon>Strongyloidea</taxon>
        <taxon>Metastrongylidae</taxon>
        <taxon>Parelaphostrongylus</taxon>
    </lineage>
</organism>
<reference evidence="1" key="1">
    <citation type="submission" date="2021-06" db="EMBL/GenBank/DDBJ databases">
        <title>Parelaphostrongylus tenuis whole genome reference sequence.</title>
        <authorList>
            <person name="Garwood T.J."/>
            <person name="Larsen P.A."/>
            <person name="Fountain-Jones N.M."/>
            <person name="Garbe J.R."/>
            <person name="Macchietto M.G."/>
            <person name="Kania S.A."/>
            <person name="Gerhold R.W."/>
            <person name="Richards J.E."/>
            <person name="Wolf T.M."/>
        </authorList>
    </citation>
    <scope>NUCLEOTIDE SEQUENCE</scope>
    <source>
        <strain evidence="1">MNPRO001-30</strain>
        <tissue evidence="1">Meninges</tissue>
    </source>
</reference>
<sequence>MGACSLTTDPICRANLKKYLCLQHLAVIDVASLATHSTGAAIDRTERCGEEALRKNNCH</sequence>
<protein>
    <submittedName>
        <fullName evidence="1">Uncharacterized protein</fullName>
    </submittedName>
</protein>
<comment type="caution">
    <text evidence="1">The sequence shown here is derived from an EMBL/GenBank/DDBJ whole genome shotgun (WGS) entry which is preliminary data.</text>
</comment>
<name>A0AAD5QFI2_PARTN</name>
<keyword evidence="2" id="KW-1185">Reference proteome</keyword>
<evidence type="ECO:0000313" key="1">
    <source>
        <dbReference type="EMBL" id="KAJ1345745.1"/>
    </source>
</evidence>
<dbReference type="AlphaFoldDB" id="A0AAD5QFI2"/>
<evidence type="ECO:0000313" key="2">
    <source>
        <dbReference type="Proteomes" id="UP001196413"/>
    </source>
</evidence>
<proteinExistence type="predicted"/>
<dbReference type="EMBL" id="JAHQIW010000060">
    <property type="protein sequence ID" value="KAJ1345745.1"/>
    <property type="molecule type" value="Genomic_DNA"/>
</dbReference>
<gene>
    <name evidence="1" type="ORF">KIN20_000347</name>
</gene>
<dbReference type="Proteomes" id="UP001196413">
    <property type="component" value="Unassembled WGS sequence"/>
</dbReference>